<evidence type="ECO:0000256" key="5">
    <source>
        <dbReference type="ARBA" id="ARBA00023157"/>
    </source>
</evidence>
<dbReference type="AlphaFoldDB" id="A0AAW1BJD7"/>
<evidence type="ECO:0000256" key="6">
    <source>
        <dbReference type="SAM" id="SignalP"/>
    </source>
</evidence>
<feature type="chain" id="PRO_5043833479" evidence="6">
    <location>
        <begin position="16"/>
        <end position="71"/>
    </location>
</feature>
<feature type="domain" description="Peptidase S1" evidence="7">
    <location>
        <begin position="27"/>
        <end position="71"/>
    </location>
</feature>
<dbReference type="EMBL" id="JAOTOJ010000004">
    <property type="protein sequence ID" value="KAK9402184.1"/>
    <property type="molecule type" value="Genomic_DNA"/>
</dbReference>
<keyword evidence="9" id="KW-1185">Reference proteome</keyword>
<feature type="signal peptide" evidence="6">
    <location>
        <begin position="1"/>
        <end position="15"/>
    </location>
</feature>
<dbReference type="GO" id="GO:0004252">
    <property type="term" value="F:serine-type endopeptidase activity"/>
    <property type="evidence" value="ECO:0007669"/>
    <property type="project" value="InterPro"/>
</dbReference>
<accession>A0AAW1BJD7</accession>
<dbReference type="PANTHER" id="PTHR24252">
    <property type="entry name" value="ACROSIN-RELATED"/>
    <property type="match status" value="1"/>
</dbReference>
<comment type="subcellular location">
    <subcellularLocation>
        <location evidence="1">Secreted</location>
    </subcellularLocation>
</comment>
<evidence type="ECO:0000256" key="2">
    <source>
        <dbReference type="ARBA" id="ARBA00009228"/>
    </source>
</evidence>
<gene>
    <name evidence="8" type="ORF">NXF25_010540</name>
</gene>
<evidence type="ECO:0000256" key="1">
    <source>
        <dbReference type="ARBA" id="ARBA00004613"/>
    </source>
</evidence>
<dbReference type="PANTHER" id="PTHR24252:SF16">
    <property type="entry name" value="TRANSMEMBRANE SERINE PROTEASE 15"/>
    <property type="match status" value="1"/>
</dbReference>
<dbReference type="InterPro" id="IPR043504">
    <property type="entry name" value="Peptidase_S1_PA_chymotrypsin"/>
</dbReference>
<sequence>MQTFHLLFSLLIACGEKIITQKSRPRIVGGSDAQEGAWPWIVSLYFNYRPTCGASLINNEWLLSAAHCVYG</sequence>
<dbReference type="Proteomes" id="UP001474421">
    <property type="component" value="Unassembled WGS sequence"/>
</dbReference>
<proteinExistence type="inferred from homology"/>
<comment type="subunit">
    <text evidence="3">Monomer.</text>
</comment>
<keyword evidence="4" id="KW-0964">Secreted</keyword>
<evidence type="ECO:0000313" key="9">
    <source>
        <dbReference type="Proteomes" id="UP001474421"/>
    </source>
</evidence>
<comment type="caution">
    <text evidence="8">The sequence shown here is derived from an EMBL/GenBank/DDBJ whole genome shotgun (WGS) entry which is preliminary data.</text>
</comment>
<keyword evidence="5" id="KW-1015">Disulfide bond</keyword>
<evidence type="ECO:0000313" key="8">
    <source>
        <dbReference type="EMBL" id="KAK9402184.1"/>
    </source>
</evidence>
<dbReference type="SUPFAM" id="SSF50494">
    <property type="entry name" value="Trypsin-like serine proteases"/>
    <property type="match status" value="1"/>
</dbReference>
<evidence type="ECO:0000256" key="3">
    <source>
        <dbReference type="ARBA" id="ARBA00011245"/>
    </source>
</evidence>
<dbReference type="Gene3D" id="2.40.10.10">
    <property type="entry name" value="Trypsin-like serine proteases"/>
    <property type="match status" value="1"/>
</dbReference>
<dbReference type="Pfam" id="PF00089">
    <property type="entry name" value="Trypsin"/>
    <property type="match status" value="1"/>
</dbReference>
<name>A0AAW1BJD7_CROAD</name>
<dbReference type="InterPro" id="IPR001254">
    <property type="entry name" value="Trypsin_dom"/>
</dbReference>
<organism evidence="8 9">
    <name type="scientific">Crotalus adamanteus</name>
    <name type="common">Eastern diamondback rattlesnake</name>
    <dbReference type="NCBI Taxonomy" id="8729"/>
    <lineage>
        <taxon>Eukaryota</taxon>
        <taxon>Metazoa</taxon>
        <taxon>Chordata</taxon>
        <taxon>Craniata</taxon>
        <taxon>Vertebrata</taxon>
        <taxon>Euteleostomi</taxon>
        <taxon>Lepidosauria</taxon>
        <taxon>Squamata</taxon>
        <taxon>Bifurcata</taxon>
        <taxon>Unidentata</taxon>
        <taxon>Episquamata</taxon>
        <taxon>Toxicofera</taxon>
        <taxon>Serpentes</taxon>
        <taxon>Colubroidea</taxon>
        <taxon>Viperidae</taxon>
        <taxon>Crotalinae</taxon>
        <taxon>Crotalus</taxon>
    </lineage>
</organism>
<reference evidence="8 9" key="1">
    <citation type="journal article" date="2024" name="Proc. Natl. Acad. Sci. U.S.A.">
        <title>The genetic regulatory architecture and epigenomic basis for age-related changes in rattlesnake venom.</title>
        <authorList>
            <person name="Hogan M.P."/>
            <person name="Holding M.L."/>
            <person name="Nystrom G.S."/>
            <person name="Colston T.J."/>
            <person name="Bartlett D.A."/>
            <person name="Mason A.J."/>
            <person name="Ellsworth S.A."/>
            <person name="Rautsaw R.M."/>
            <person name="Lawrence K.C."/>
            <person name="Strickland J.L."/>
            <person name="He B."/>
            <person name="Fraser P."/>
            <person name="Margres M.J."/>
            <person name="Gilbert D.M."/>
            <person name="Gibbs H.L."/>
            <person name="Parkinson C.L."/>
            <person name="Rokyta D.R."/>
        </authorList>
    </citation>
    <scope>NUCLEOTIDE SEQUENCE [LARGE SCALE GENOMIC DNA]</scope>
    <source>
        <strain evidence="8">DRR0105</strain>
    </source>
</reference>
<dbReference type="InterPro" id="IPR009003">
    <property type="entry name" value="Peptidase_S1_PA"/>
</dbReference>
<evidence type="ECO:0000256" key="4">
    <source>
        <dbReference type="ARBA" id="ARBA00022525"/>
    </source>
</evidence>
<evidence type="ECO:0000259" key="7">
    <source>
        <dbReference type="PROSITE" id="PS50240"/>
    </source>
</evidence>
<dbReference type="GO" id="GO:0005576">
    <property type="term" value="C:extracellular region"/>
    <property type="evidence" value="ECO:0007669"/>
    <property type="project" value="UniProtKB-SubCell"/>
</dbReference>
<dbReference type="PROSITE" id="PS50240">
    <property type="entry name" value="TRYPSIN_DOM"/>
    <property type="match status" value="1"/>
</dbReference>
<comment type="similarity">
    <text evidence="2">Belongs to the peptidase S1 family. Snake venom subfamily.</text>
</comment>
<keyword evidence="6" id="KW-0732">Signal</keyword>
<protein>
    <submittedName>
        <fullName evidence="8">Tmprss15: Enteropeptidase</fullName>
    </submittedName>
</protein>
<dbReference type="GO" id="GO:0006508">
    <property type="term" value="P:proteolysis"/>
    <property type="evidence" value="ECO:0007669"/>
    <property type="project" value="InterPro"/>
</dbReference>
<dbReference type="InterPro" id="IPR018114">
    <property type="entry name" value="TRYPSIN_HIS"/>
</dbReference>
<dbReference type="PROSITE" id="PS00134">
    <property type="entry name" value="TRYPSIN_HIS"/>
    <property type="match status" value="1"/>
</dbReference>